<keyword evidence="4" id="KW-1185">Reference proteome</keyword>
<feature type="compositionally biased region" description="Polar residues" evidence="1">
    <location>
        <begin position="53"/>
        <end position="72"/>
    </location>
</feature>
<feature type="compositionally biased region" description="Basic and acidic residues" evidence="1">
    <location>
        <begin position="73"/>
        <end position="87"/>
    </location>
</feature>
<dbReference type="Pfam" id="PF10539">
    <property type="entry name" value="Dev_Cell_Death"/>
    <property type="match status" value="1"/>
</dbReference>
<gene>
    <name evidence="3" type="ORF">Pyn_38787</name>
</gene>
<evidence type="ECO:0000313" key="3">
    <source>
        <dbReference type="EMBL" id="PQQ10236.1"/>
    </source>
</evidence>
<dbReference type="AlphaFoldDB" id="A0A315A7V8"/>
<dbReference type="Proteomes" id="UP000250321">
    <property type="component" value="Unassembled WGS sequence"/>
</dbReference>
<dbReference type="OrthoDB" id="1920894at2759"/>
<dbReference type="EMBL" id="PJQY01000536">
    <property type="protein sequence ID" value="PQQ10236.1"/>
    <property type="molecule type" value="Genomic_DNA"/>
</dbReference>
<sequence>MAKKRGKASKGKGLPLSHEDGSKKIGKSLTKKKKKSRKISASSMPTPAPVLNSGPSTSNVAHATSSSHANPTTREKVRPKKNEKDSGQSHSGFIFMCNGKTKPECYRYRVFGLPLGKVEVVKKIRPGTKLFLYDFDLKLLYGTYKATSNGGLDLEPIAFKGKFPAQVHALISLFRPITPSVPTPAAPLPDVARSGSFRSPITEEEFHPTAKLCLQEGSYLPGVQCTHELPIHMQSKQVVRYPLYDKYEVETHVARAQPPTEPRHAVQHASLPHHADSYYLPAEHEPYLPEQPFLSYQDAYRRHRVTEDEMVPRDQLVTYRSKYDRSQLRQGRERDFFAHSDYAAESYSRELPTTAASRVMLQSHSLAPSYERPSAYQPYYQVTAHQDESWVYADPLQRPLHGSSNSVEANVPISSRFSFTGAARYH</sequence>
<accession>A0A315A7V8</accession>
<proteinExistence type="predicted"/>
<feature type="compositionally biased region" description="Basic residues" evidence="1">
    <location>
        <begin position="1"/>
        <end position="10"/>
    </location>
</feature>
<dbReference type="PANTHER" id="PTHR46444">
    <property type="entry name" value="DCD (DEVELOPMENT AND CELL DEATH) DOMAIN PROTEIN-RELATED"/>
    <property type="match status" value="1"/>
</dbReference>
<feature type="compositionally biased region" description="Basic residues" evidence="1">
    <location>
        <begin position="24"/>
        <end position="38"/>
    </location>
</feature>
<protein>
    <recommendedName>
        <fullName evidence="2">DCD domain-containing protein</fullName>
    </recommendedName>
</protein>
<evidence type="ECO:0000259" key="2">
    <source>
        <dbReference type="PROSITE" id="PS51222"/>
    </source>
</evidence>
<evidence type="ECO:0000256" key="1">
    <source>
        <dbReference type="SAM" id="MobiDB-lite"/>
    </source>
</evidence>
<dbReference type="InterPro" id="IPR013989">
    <property type="entry name" value="Dev_and_cell_death_domain"/>
</dbReference>
<reference evidence="3 4" key="1">
    <citation type="submission" date="2018-02" db="EMBL/GenBank/DDBJ databases">
        <title>Draft genome of wild Prunus yedoensis var. nudiflora.</title>
        <authorList>
            <person name="Baek S."/>
            <person name="Kim J.-H."/>
            <person name="Choi K."/>
            <person name="Kim G.-B."/>
            <person name="Cho A."/>
            <person name="Jang H."/>
            <person name="Shin C.-H."/>
            <person name="Yu H.-J."/>
            <person name="Mun J.-H."/>
        </authorList>
    </citation>
    <scope>NUCLEOTIDE SEQUENCE [LARGE SCALE GENOMIC DNA]</scope>
    <source>
        <strain evidence="4">cv. Jeju island</strain>
        <tissue evidence="3">Leaf</tissue>
    </source>
</reference>
<dbReference type="PROSITE" id="PS51222">
    <property type="entry name" value="DCD"/>
    <property type="match status" value="1"/>
</dbReference>
<dbReference type="SMART" id="SM00767">
    <property type="entry name" value="DCD"/>
    <property type="match status" value="1"/>
</dbReference>
<dbReference type="STRING" id="2094558.A0A315A7V8"/>
<comment type="caution">
    <text evidence="3">The sequence shown here is derived from an EMBL/GenBank/DDBJ whole genome shotgun (WGS) entry which is preliminary data.</text>
</comment>
<feature type="region of interest" description="Disordered" evidence="1">
    <location>
        <begin position="1"/>
        <end position="92"/>
    </location>
</feature>
<evidence type="ECO:0000313" key="4">
    <source>
        <dbReference type="Proteomes" id="UP000250321"/>
    </source>
</evidence>
<name>A0A315A7V8_PRUYE</name>
<dbReference type="PANTHER" id="PTHR46444:SF19">
    <property type="entry name" value="OS02G0745600 PROTEIN"/>
    <property type="match status" value="1"/>
</dbReference>
<organism evidence="3 4">
    <name type="scientific">Prunus yedoensis var. nudiflora</name>
    <dbReference type="NCBI Taxonomy" id="2094558"/>
    <lineage>
        <taxon>Eukaryota</taxon>
        <taxon>Viridiplantae</taxon>
        <taxon>Streptophyta</taxon>
        <taxon>Embryophyta</taxon>
        <taxon>Tracheophyta</taxon>
        <taxon>Spermatophyta</taxon>
        <taxon>Magnoliopsida</taxon>
        <taxon>eudicotyledons</taxon>
        <taxon>Gunneridae</taxon>
        <taxon>Pentapetalae</taxon>
        <taxon>rosids</taxon>
        <taxon>fabids</taxon>
        <taxon>Rosales</taxon>
        <taxon>Rosaceae</taxon>
        <taxon>Amygdaloideae</taxon>
        <taxon>Amygdaleae</taxon>
        <taxon>Prunus</taxon>
    </lineage>
</organism>
<feature type="domain" description="DCD" evidence="2">
    <location>
        <begin position="88"/>
        <end position="215"/>
    </location>
</feature>